<keyword evidence="2" id="KW-1185">Reference proteome</keyword>
<dbReference type="KEGG" id="dfo:Dform_01837"/>
<dbReference type="Proteomes" id="UP000185934">
    <property type="component" value="Chromosome"/>
</dbReference>
<sequence>MSPPLWFTANRDLPGFSVSLVENDTQRKGGYSNQANRDDEIVVGGFIRPCRGGPQPGRGCRRRCRRRHMGQDAEGAEMFHLGRHLVVHRIDGTPELDPVRAVLDGDVERTLKHTCWNLGVGVAQGHGEAGLKVKPLGPSDRRRLSRPAAGRRTAFLRHGRHGINRRAGIPDDAAALKGQNTLAVVGLEKAGVITLPFPSRAKWRPG</sequence>
<organism evidence="1 2">
    <name type="scientific">Dehalogenimonas formicexedens</name>
    <dbReference type="NCBI Taxonomy" id="1839801"/>
    <lineage>
        <taxon>Bacteria</taxon>
        <taxon>Bacillati</taxon>
        <taxon>Chloroflexota</taxon>
        <taxon>Dehalococcoidia</taxon>
        <taxon>Dehalococcoidales</taxon>
        <taxon>Dehalococcoidaceae</taxon>
        <taxon>Dehalogenimonas</taxon>
    </lineage>
</organism>
<dbReference type="STRING" id="1839801.Dform_01837"/>
<accession>A0A1P8F9L4</accession>
<proteinExistence type="predicted"/>
<evidence type="ECO:0000313" key="1">
    <source>
        <dbReference type="EMBL" id="APV45156.1"/>
    </source>
</evidence>
<dbReference type="EMBL" id="CP018258">
    <property type="protein sequence ID" value="APV45156.1"/>
    <property type="molecule type" value="Genomic_DNA"/>
</dbReference>
<gene>
    <name evidence="1" type="ORF">Dform_01837</name>
</gene>
<protein>
    <submittedName>
        <fullName evidence="1">Uncharacterized protein</fullName>
    </submittedName>
</protein>
<evidence type="ECO:0000313" key="2">
    <source>
        <dbReference type="Proteomes" id="UP000185934"/>
    </source>
</evidence>
<name>A0A1P8F9L4_9CHLR</name>
<dbReference type="AlphaFoldDB" id="A0A1P8F9L4"/>
<reference evidence="2" key="1">
    <citation type="submission" date="2016-11" db="EMBL/GenBank/DDBJ databases">
        <title>Dehalogenimonas formicexedens sp. nov., a chlorinated alkane respiring bacterium isolated from contaminated groundwater.</title>
        <authorList>
            <person name="Key T.A."/>
            <person name="Bowman K.S."/>
            <person name="Lee I."/>
            <person name="Chun J."/>
            <person name="Albuquerque L."/>
            <person name="da Costa M.S."/>
            <person name="Rainey F.A."/>
            <person name="Moe W.M."/>
        </authorList>
    </citation>
    <scope>NUCLEOTIDE SEQUENCE [LARGE SCALE GENOMIC DNA]</scope>
    <source>
        <strain evidence="2">NSZ-14</strain>
    </source>
</reference>